<comment type="caution">
    <text evidence="1">Lacks conserved residue(s) required for the propagation of feature annotation.</text>
</comment>
<reference evidence="4 5" key="1">
    <citation type="submission" date="2020-08" db="EMBL/GenBank/DDBJ databases">
        <authorList>
            <person name="Hejnol A."/>
        </authorList>
    </citation>
    <scope>NUCLEOTIDE SEQUENCE [LARGE SCALE GENOMIC DNA]</scope>
</reference>
<dbReference type="Gene3D" id="2.20.100.10">
    <property type="entry name" value="Thrombospondin type-1 (TSP1) repeat"/>
    <property type="match status" value="1"/>
</dbReference>
<dbReference type="InterPro" id="IPR036383">
    <property type="entry name" value="TSP1_rpt_sf"/>
</dbReference>
<feature type="signal peptide" evidence="2">
    <location>
        <begin position="1"/>
        <end position="22"/>
    </location>
</feature>
<dbReference type="PROSITE" id="PS50026">
    <property type="entry name" value="EGF_3"/>
    <property type="match status" value="1"/>
</dbReference>
<protein>
    <submittedName>
        <fullName evidence="4">DgyrCDS6737</fullName>
    </submittedName>
</protein>
<dbReference type="PROSITE" id="PS50092">
    <property type="entry name" value="TSP1"/>
    <property type="match status" value="1"/>
</dbReference>
<dbReference type="SMART" id="SM00181">
    <property type="entry name" value="EGF"/>
    <property type="match status" value="2"/>
</dbReference>
<name>A0A7I8VR66_9ANNE</name>
<keyword evidence="2" id="KW-0732">Signal</keyword>
<dbReference type="Pfam" id="PF00090">
    <property type="entry name" value="TSP_1"/>
    <property type="match status" value="2"/>
</dbReference>
<dbReference type="Proteomes" id="UP000549394">
    <property type="component" value="Unassembled WGS sequence"/>
</dbReference>
<keyword evidence="1" id="KW-0245">EGF-like domain</keyword>
<keyword evidence="1" id="KW-1015">Disulfide bond</keyword>
<evidence type="ECO:0000259" key="3">
    <source>
        <dbReference type="PROSITE" id="PS50026"/>
    </source>
</evidence>
<dbReference type="AlphaFoldDB" id="A0A7I8VR66"/>
<dbReference type="InterPro" id="IPR000884">
    <property type="entry name" value="TSP1_rpt"/>
</dbReference>
<feature type="domain" description="EGF-like" evidence="3">
    <location>
        <begin position="243"/>
        <end position="285"/>
    </location>
</feature>
<dbReference type="PROSITE" id="PS00022">
    <property type="entry name" value="EGF_1"/>
    <property type="match status" value="1"/>
</dbReference>
<dbReference type="EMBL" id="CAJFCJ010000007">
    <property type="protein sequence ID" value="CAD5117996.1"/>
    <property type="molecule type" value="Genomic_DNA"/>
</dbReference>
<gene>
    <name evidence="4" type="ORF">DGYR_LOCUS6451</name>
</gene>
<evidence type="ECO:0000313" key="5">
    <source>
        <dbReference type="Proteomes" id="UP000549394"/>
    </source>
</evidence>
<evidence type="ECO:0000256" key="2">
    <source>
        <dbReference type="SAM" id="SignalP"/>
    </source>
</evidence>
<comment type="caution">
    <text evidence="4">The sequence shown here is derived from an EMBL/GenBank/DDBJ whole genome shotgun (WGS) entry which is preliminary data.</text>
</comment>
<organism evidence="4 5">
    <name type="scientific">Dimorphilus gyrociliatus</name>
    <dbReference type="NCBI Taxonomy" id="2664684"/>
    <lineage>
        <taxon>Eukaryota</taxon>
        <taxon>Metazoa</taxon>
        <taxon>Spiralia</taxon>
        <taxon>Lophotrochozoa</taxon>
        <taxon>Annelida</taxon>
        <taxon>Polychaeta</taxon>
        <taxon>Polychaeta incertae sedis</taxon>
        <taxon>Dinophilidae</taxon>
        <taxon>Dimorphilus</taxon>
    </lineage>
</organism>
<proteinExistence type="predicted"/>
<dbReference type="OrthoDB" id="6228714at2759"/>
<dbReference type="SUPFAM" id="SSF82895">
    <property type="entry name" value="TSP-1 type 1 repeat"/>
    <property type="match status" value="2"/>
</dbReference>
<feature type="chain" id="PRO_5029568476" evidence="2">
    <location>
        <begin position="23"/>
        <end position="691"/>
    </location>
</feature>
<feature type="disulfide bond" evidence="1">
    <location>
        <begin position="275"/>
        <end position="284"/>
    </location>
</feature>
<dbReference type="InterPro" id="IPR000742">
    <property type="entry name" value="EGF"/>
</dbReference>
<dbReference type="SUPFAM" id="SSF57196">
    <property type="entry name" value="EGF/Laminin"/>
    <property type="match status" value="1"/>
</dbReference>
<evidence type="ECO:0000256" key="1">
    <source>
        <dbReference type="PROSITE-ProRule" id="PRU00076"/>
    </source>
</evidence>
<accession>A0A7I8VR66</accession>
<keyword evidence="5" id="KW-1185">Reference proteome</keyword>
<evidence type="ECO:0000313" key="4">
    <source>
        <dbReference type="EMBL" id="CAD5117996.1"/>
    </source>
</evidence>
<sequence length="691" mass="79024">MIINNLLVQLTIIAFYAIKCKTEGEIHLWNSLLDMYEDLNENDLQIQQRTRLKDCKYKVFQSYHYGFPKDMTFNVLINSIRDLINDGYSGYKSGHWGKIVITINFADFFNQIATKCFEIEPNNPNCIWEMTSAKKALDNYEYNNIRGKSSMAQKLSGVPYSDEELSVIITFLECIERRSKSSSFIYHHEINCPNPCLKKPCMSIDYAIHDSCQIAFPGAQENQFICLCQQYFEWSSSSLKCIEEAVCAEAEGICKNDGICVRDAAKISTGFVCKCTETHFGRTCEAPRNACIERYKKKLKPGNQLCGGYDIEDGKMIEVYPGMGKDGRLGECKPILGTDSFGCLCYNGFRHDEKVSKDPNCRQKYSAVCDSSVCPPEIGRKCREGKCVCANILEINTLELSDEISCSDLEAATEWLPWGPCEPHCTTRPELKRYKKRQRNGCALKDGKYCHIMQQALILTEQIERCDNIFPCKIDGTWSTWKDWTKCSFICGNQATKTRVRLCYYNTSFDFRQNTNLNRHWNSLIRGKPCQGDSTETQYCTNLKHCPPGINPQLLKNSRLRQLFDDPFFNTSLNGMTVWTRWSKCSLIINKDCGMGQMIRFRICQYGPGLCPGISMFNMGQCKKPCPNNYKLGTWSSWTNCRKGRCFRTRFCKGSEEFCGRKRRETHDCVKDNANAAEACKGLCRCYGQGS</sequence>
<dbReference type="SMART" id="SM00209">
    <property type="entry name" value="TSP1"/>
    <property type="match status" value="3"/>
</dbReference>